<dbReference type="GO" id="GO:0016324">
    <property type="term" value="C:apical plasma membrane"/>
    <property type="evidence" value="ECO:0007669"/>
    <property type="project" value="TreeGrafter"/>
</dbReference>
<name>C1C386_CALCM</name>
<organism evidence="4">
    <name type="scientific">Caligus clemensi</name>
    <name type="common">Sea louse</name>
    <dbReference type="NCBI Taxonomy" id="344056"/>
    <lineage>
        <taxon>Eukaryota</taxon>
        <taxon>Metazoa</taxon>
        <taxon>Ecdysozoa</taxon>
        <taxon>Arthropoda</taxon>
        <taxon>Crustacea</taxon>
        <taxon>Multicrustacea</taxon>
        <taxon>Hexanauplia</taxon>
        <taxon>Copepoda</taxon>
        <taxon>Siphonostomatoida</taxon>
        <taxon>Caligidae</taxon>
        <taxon>Caligus</taxon>
    </lineage>
</organism>
<evidence type="ECO:0000259" key="3">
    <source>
        <dbReference type="PROSITE" id="PS50106"/>
    </source>
</evidence>
<feature type="region of interest" description="Disordered" evidence="2">
    <location>
        <begin position="115"/>
        <end position="187"/>
    </location>
</feature>
<dbReference type="SMART" id="SM00228">
    <property type="entry name" value="PDZ"/>
    <property type="match status" value="1"/>
</dbReference>
<dbReference type="GO" id="GO:0043495">
    <property type="term" value="F:protein-membrane adaptor activity"/>
    <property type="evidence" value="ECO:0007669"/>
    <property type="project" value="TreeGrafter"/>
</dbReference>
<dbReference type="AlphaFoldDB" id="C1C386"/>
<feature type="domain" description="PDZ" evidence="3">
    <location>
        <begin position="12"/>
        <end position="92"/>
    </location>
</feature>
<keyword evidence="1" id="KW-0677">Repeat</keyword>
<dbReference type="InterPro" id="IPR001478">
    <property type="entry name" value="PDZ"/>
</dbReference>
<dbReference type="InterPro" id="IPR051067">
    <property type="entry name" value="NHER"/>
</dbReference>
<dbReference type="GO" id="GO:0072659">
    <property type="term" value="P:protein localization to plasma membrane"/>
    <property type="evidence" value="ECO:0007669"/>
    <property type="project" value="TreeGrafter"/>
</dbReference>
<dbReference type="PANTHER" id="PTHR14191">
    <property type="entry name" value="PDZ DOMAIN CONTAINING PROTEIN"/>
    <property type="match status" value="1"/>
</dbReference>
<dbReference type="Gene3D" id="2.30.42.10">
    <property type="match status" value="1"/>
</dbReference>
<gene>
    <name evidence="4" type="primary">NHRF2</name>
</gene>
<reference evidence="4" key="1">
    <citation type="submission" date="2009-03" db="EMBL/GenBank/DDBJ databases">
        <title>Caligus clemensi ESTs and full-length cDNAs.</title>
        <authorList>
            <person name="Yasuike M."/>
            <person name="von Schalburg K."/>
            <person name="Cooper G."/>
            <person name="Leong J."/>
            <person name="Jones S.R.M."/>
            <person name="Koop B.F."/>
        </authorList>
    </citation>
    <scope>NUCLEOTIDE SEQUENCE</scope>
    <source>
        <tissue evidence="4">Whole</tissue>
    </source>
</reference>
<dbReference type="Pfam" id="PF00595">
    <property type="entry name" value="PDZ"/>
    <property type="match status" value="1"/>
</dbReference>
<dbReference type="EMBL" id="BT081315">
    <property type="protein sequence ID" value="ACO15739.1"/>
    <property type="molecule type" value="mRNA"/>
</dbReference>
<feature type="compositionally biased region" description="Basic and acidic residues" evidence="2">
    <location>
        <begin position="115"/>
        <end position="143"/>
    </location>
</feature>
<dbReference type="CDD" id="cd06768">
    <property type="entry name" value="PDZ_NHERF-like"/>
    <property type="match status" value="1"/>
</dbReference>
<evidence type="ECO:0000313" key="4">
    <source>
        <dbReference type="EMBL" id="ACO15739.1"/>
    </source>
</evidence>
<sequence>MVKIEGKPRLCKLTMWSDFDGYGFNLHAEKSRPGQYVGKVDDGSPAGAAGLREGDRIIEVNGFNISSENHKHVVSRIKSIPNETDLLVVDKETDRIYGESGLVISSEDAIDISSAREEVATEDEDRKSLESNDSSIDKVEVRHHAMGSTGNSPSPRSTPSPQFSSHSPEVLSEVSSPVNGGVASELDDLNLNMTAAEMRERISSKKKRDPRKDDRMDILRKYQIIQTL</sequence>
<feature type="compositionally biased region" description="Low complexity" evidence="2">
    <location>
        <begin position="164"/>
        <end position="178"/>
    </location>
</feature>
<dbReference type="SUPFAM" id="SSF50156">
    <property type="entry name" value="PDZ domain-like"/>
    <property type="match status" value="1"/>
</dbReference>
<evidence type="ECO:0000256" key="2">
    <source>
        <dbReference type="SAM" id="MobiDB-lite"/>
    </source>
</evidence>
<accession>C1C386</accession>
<protein>
    <submittedName>
        <fullName evidence="4">Na+/H+ exchange regulatory cofactor NHE-RF2</fullName>
    </submittedName>
</protein>
<evidence type="ECO:0000256" key="1">
    <source>
        <dbReference type="ARBA" id="ARBA00022737"/>
    </source>
</evidence>
<feature type="compositionally biased region" description="Polar residues" evidence="2">
    <location>
        <begin position="148"/>
        <end position="163"/>
    </location>
</feature>
<dbReference type="InterPro" id="IPR036034">
    <property type="entry name" value="PDZ_sf"/>
</dbReference>
<dbReference type="PROSITE" id="PS50106">
    <property type="entry name" value="PDZ"/>
    <property type="match status" value="1"/>
</dbReference>
<dbReference type="PANTHER" id="PTHR14191:SF28">
    <property type="entry name" value="GH04176P-RELATED"/>
    <property type="match status" value="1"/>
</dbReference>
<proteinExistence type="evidence at transcript level"/>